<name>A0A6J7WYP5_9CAUD</name>
<proteinExistence type="predicted"/>
<dbReference type="EMBL" id="LR798294">
    <property type="protein sequence ID" value="CAB5222025.1"/>
    <property type="molecule type" value="Genomic_DNA"/>
</dbReference>
<gene>
    <name evidence="1" type="ORF">UFOVP242_239</name>
</gene>
<organism evidence="1">
    <name type="scientific">uncultured Caudovirales phage</name>
    <dbReference type="NCBI Taxonomy" id="2100421"/>
    <lineage>
        <taxon>Viruses</taxon>
        <taxon>Duplodnaviria</taxon>
        <taxon>Heunggongvirae</taxon>
        <taxon>Uroviricota</taxon>
        <taxon>Caudoviricetes</taxon>
        <taxon>Peduoviridae</taxon>
        <taxon>Maltschvirus</taxon>
        <taxon>Maltschvirus maltsch</taxon>
    </lineage>
</organism>
<reference evidence="1" key="1">
    <citation type="submission" date="2020-05" db="EMBL/GenBank/DDBJ databases">
        <authorList>
            <person name="Chiriac C."/>
            <person name="Salcher M."/>
            <person name="Ghai R."/>
            <person name="Kavagutti S V."/>
        </authorList>
    </citation>
    <scope>NUCLEOTIDE SEQUENCE</scope>
</reference>
<accession>A0A6J7WYP5</accession>
<sequence length="144" mass="16876">MQYLRGKVQVSRSCDGCAKCCEGWLLGNVNGHAFYRGRPCFYLKKTCSIYESRPDVPCRSYKCGWLDDIQFPEWMRPDLINVIINRVTHKNINYYVLVEAGSLLDVRVLNWMVQWAINNNQNLMYYIDSGENRIGSKEFLEMTE</sequence>
<evidence type="ECO:0000313" key="1">
    <source>
        <dbReference type="EMBL" id="CAB5222025.1"/>
    </source>
</evidence>
<protein>
    <submittedName>
        <fullName evidence="1">Uncharacterized protein</fullName>
    </submittedName>
</protein>